<evidence type="ECO:0000313" key="1">
    <source>
        <dbReference type="EMBL" id="MBD3933027.1"/>
    </source>
</evidence>
<dbReference type="Proteomes" id="UP000632289">
    <property type="component" value="Unassembled WGS sequence"/>
</dbReference>
<comment type="caution">
    <text evidence="1">The sequence shown here is derived from an EMBL/GenBank/DDBJ whole genome shotgun (WGS) entry which is preliminary data.</text>
</comment>
<proteinExistence type="predicted"/>
<evidence type="ECO:0000313" key="2">
    <source>
        <dbReference type="Proteomes" id="UP000632289"/>
    </source>
</evidence>
<name>A0A927F1L7_9ACTN</name>
<dbReference type="AlphaFoldDB" id="A0A927F1L7"/>
<dbReference type="EMBL" id="JACXYU010000007">
    <property type="protein sequence ID" value="MBD3933027.1"/>
    <property type="molecule type" value="Genomic_DNA"/>
</dbReference>
<sequence>MVPAVTHDGETREGRSFTSIALTVVDGLPIVNPGLDILVEIGTFALERYLAEQAKGEFEPEDDTVLTVTRTVNGEKEVTVYRIDTLRKLEVRMDGEFVTTVEDRRIAVEVVPGTDSTLLISDIGERIHWEGSFTLDPTGLVGDTHVDLDTGKVHEHAGTPGADFTHGGAVNPWGLEGVGEARIAEWRSALPDREECSGLPEESWRTATDIEVIFSGAVHCVRTGEGRFGRVTLGQDYAYLVWKDPDE</sequence>
<keyword evidence="2" id="KW-1185">Reference proteome</keyword>
<protein>
    <submittedName>
        <fullName evidence="1">Uncharacterized protein</fullName>
    </submittedName>
</protein>
<gene>
    <name evidence="1" type="ORF">IF129_15890</name>
</gene>
<accession>A0A927F1L7</accession>
<dbReference type="RefSeq" id="WP_191210311.1">
    <property type="nucleotide sequence ID" value="NZ_BAABKL010000050.1"/>
</dbReference>
<organism evidence="1 2">
    <name type="scientific">Streptomyces chumphonensis</name>
    <dbReference type="NCBI Taxonomy" id="1214925"/>
    <lineage>
        <taxon>Bacteria</taxon>
        <taxon>Bacillati</taxon>
        <taxon>Actinomycetota</taxon>
        <taxon>Actinomycetes</taxon>
        <taxon>Kitasatosporales</taxon>
        <taxon>Streptomycetaceae</taxon>
        <taxon>Streptomyces</taxon>
    </lineage>
</organism>
<reference evidence="1" key="1">
    <citation type="submission" date="2020-09" db="EMBL/GenBank/DDBJ databases">
        <title>Secondary metabolite and genome analysis of marine Streptomyces chumphonensis KK1-2T.</title>
        <authorList>
            <person name="Phongsopitanun W."/>
            <person name="Kanchanasin P."/>
            <person name="Pittayakhajonwut P."/>
            <person name="Suwanborirux K."/>
            <person name="Tanasupawat S."/>
        </authorList>
    </citation>
    <scope>NUCLEOTIDE SEQUENCE</scope>
    <source>
        <strain evidence="1">KK1-2</strain>
    </source>
</reference>